<dbReference type="InterPro" id="IPR001242">
    <property type="entry name" value="Condensation_dom"/>
</dbReference>
<evidence type="ECO:0000256" key="2">
    <source>
        <dbReference type="ARBA" id="ARBA00022450"/>
    </source>
</evidence>
<dbReference type="Gene3D" id="1.10.1200.10">
    <property type="entry name" value="ACP-like"/>
    <property type="match status" value="1"/>
</dbReference>
<accession>A0A7W0CD38</accession>
<dbReference type="Proteomes" id="UP000530928">
    <property type="component" value="Unassembled WGS sequence"/>
</dbReference>
<evidence type="ECO:0000256" key="1">
    <source>
        <dbReference type="ARBA" id="ARBA00001957"/>
    </source>
</evidence>
<evidence type="ECO:0000256" key="3">
    <source>
        <dbReference type="ARBA" id="ARBA00022553"/>
    </source>
</evidence>
<proteinExistence type="predicted"/>
<dbReference type="SMART" id="SM00823">
    <property type="entry name" value="PKS_PP"/>
    <property type="match status" value="1"/>
</dbReference>
<comment type="cofactor">
    <cofactor evidence="1">
        <name>pantetheine 4'-phosphate</name>
        <dbReference type="ChEBI" id="CHEBI:47942"/>
    </cofactor>
</comment>
<dbReference type="PANTHER" id="PTHR45527:SF1">
    <property type="entry name" value="FATTY ACID SYNTHASE"/>
    <property type="match status" value="1"/>
</dbReference>
<reference evidence="5 6" key="1">
    <citation type="submission" date="2020-07" db="EMBL/GenBank/DDBJ databases">
        <title>Genomic Encyclopedia of Type Strains, Phase IV (KMG-IV): sequencing the most valuable type-strain genomes for metagenomic binning, comparative biology and taxonomic classification.</title>
        <authorList>
            <person name="Goeker M."/>
        </authorList>
    </citation>
    <scope>NUCLEOTIDE SEQUENCE [LARGE SCALE GENOMIC DNA]</scope>
    <source>
        <strain evidence="5 6">DSM 45533</strain>
    </source>
</reference>
<dbReference type="GO" id="GO:0047527">
    <property type="term" value="F:2,3-dihydroxybenzoate-serine ligase activity"/>
    <property type="evidence" value="ECO:0007669"/>
    <property type="project" value="TreeGrafter"/>
</dbReference>
<dbReference type="GO" id="GO:0009239">
    <property type="term" value="P:enterobactin biosynthetic process"/>
    <property type="evidence" value="ECO:0007669"/>
    <property type="project" value="TreeGrafter"/>
</dbReference>
<keyword evidence="6" id="KW-1185">Reference proteome</keyword>
<dbReference type="Pfam" id="PF00550">
    <property type="entry name" value="PP-binding"/>
    <property type="match status" value="1"/>
</dbReference>
<dbReference type="AlphaFoldDB" id="A0A7W0CD38"/>
<dbReference type="Gene3D" id="3.30.559.30">
    <property type="entry name" value="Nonribosomal peptide synthetase, condensation domain"/>
    <property type="match status" value="1"/>
</dbReference>
<comment type="caution">
    <text evidence="5">The sequence shown here is derived from an EMBL/GenBank/DDBJ whole genome shotgun (WGS) entry which is preliminary data.</text>
</comment>
<dbReference type="SUPFAM" id="SSF47336">
    <property type="entry name" value="ACP-like"/>
    <property type="match status" value="1"/>
</dbReference>
<protein>
    <submittedName>
        <fullName evidence="5">Acyl carrier protein</fullName>
    </submittedName>
</protein>
<dbReference type="GO" id="GO:0008610">
    <property type="term" value="P:lipid biosynthetic process"/>
    <property type="evidence" value="ECO:0007669"/>
    <property type="project" value="UniProtKB-ARBA"/>
</dbReference>
<dbReference type="Gene3D" id="3.30.559.10">
    <property type="entry name" value="Chloramphenicol acetyltransferase-like domain"/>
    <property type="match status" value="1"/>
</dbReference>
<dbReference type="PROSITE" id="PS50075">
    <property type="entry name" value="CARRIER"/>
    <property type="match status" value="1"/>
</dbReference>
<dbReference type="EMBL" id="JACDUR010000001">
    <property type="protein sequence ID" value="MBA2888951.1"/>
    <property type="molecule type" value="Genomic_DNA"/>
</dbReference>
<dbReference type="InterPro" id="IPR023213">
    <property type="entry name" value="CAT-like_dom_sf"/>
</dbReference>
<feature type="domain" description="Carrier" evidence="4">
    <location>
        <begin position="382"/>
        <end position="454"/>
    </location>
</feature>
<dbReference type="InterPro" id="IPR020806">
    <property type="entry name" value="PKS_PP-bd"/>
</dbReference>
<dbReference type="PROSITE" id="PS00012">
    <property type="entry name" value="PHOSPHOPANTETHEINE"/>
    <property type="match status" value="1"/>
</dbReference>
<organism evidence="5 6">
    <name type="scientific">Nonomuraea soli</name>
    <dbReference type="NCBI Taxonomy" id="1032476"/>
    <lineage>
        <taxon>Bacteria</taxon>
        <taxon>Bacillati</taxon>
        <taxon>Actinomycetota</taxon>
        <taxon>Actinomycetes</taxon>
        <taxon>Streptosporangiales</taxon>
        <taxon>Streptosporangiaceae</taxon>
        <taxon>Nonomuraea</taxon>
    </lineage>
</organism>
<dbReference type="InterPro" id="IPR009081">
    <property type="entry name" value="PP-bd_ACP"/>
</dbReference>
<sequence>MIEASLAQRGMWVTEQLTETGSAFHVPLVVRFGDDLDSAALLRACAALVRRHPALAGALREDGDRLVLVPGGRPSIESAEGELDDSLIREPFDLDKGPLSRFTLFGRTLLFVAHHVVFDGLSKEILLRDLASCYAQELEVSRAAAFWAERWNEPGETVVQGVPYTARHAGRALATEITLDPPAIAGLSRFEHLLAALHVLLRGYGNADVVTAIDLSTRTSDTHDTIGSFVTELPVASSPRPEQTFLEFATGLRATLREIYRHRAVPLAAAVPHLRPHAALTPVSVSYRRRTEPEPAFVGVTAEVDWTVFNHAVRGAVHLQCVDSASGLRISLRHLPEVDGPRLAADLAALVAADPGRALGELVGFETRTTSSPVVAEQAAPAAASELTEQVRQIWEEVLGISPVLDDDDIFDLGGHSLTITQIIARMDKRLGVKVELDDFFDNPTIAGVLAHAR</sequence>
<dbReference type="InterPro" id="IPR036736">
    <property type="entry name" value="ACP-like_sf"/>
</dbReference>
<evidence type="ECO:0000313" key="5">
    <source>
        <dbReference type="EMBL" id="MBA2888951.1"/>
    </source>
</evidence>
<dbReference type="GO" id="GO:0043041">
    <property type="term" value="P:amino acid activation for nonribosomal peptide biosynthetic process"/>
    <property type="evidence" value="ECO:0007669"/>
    <property type="project" value="TreeGrafter"/>
</dbReference>
<dbReference type="Pfam" id="PF00668">
    <property type="entry name" value="Condensation"/>
    <property type="match status" value="2"/>
</dbReference>
<dbReference type="RefSeq" id="WP_181607579.1">
    <property type="nucleotide sequence ID" value="NZ_BAABAM010000001.1"/>
</dbReference>
<gene>
    <name evidence="5" type="ORF">HNR30_000286</name>
</gene>
<dbReference type="SUPFAM" id="SSF52777">
    <property type="entry name" value="CoA-dependent acyltransferases"/>
    <property type="match status" value="2"/>
</dbReference>
<evidence type="ECO:0000259" key="4">
    <source>
        <dbReference type="PROSITE" id="PS50075"/>
    </source>
</evidence>
<dbReference type="GO" id="GO:0009366">
    <property type="term" value="C:enterobactin synthetase complex"/>
    <property type="evidence" value="ECO:0007669"/>
    <property type="project" value="TreeGrafter"/>
</dbReference>
<evidence type="ECO:0000313" key="6">
    <source>
        <dbReference type="Proteomes" id="UP000530928"/>
    </source>
</evidence>
<keyword evidence="2" id="KW-0596">Phosphopantetheine</keyword>
<dbReference type="InterPro" id="IPR006162">
    <property type="entry name" value="Ppantetheine_attach_site"/>
</dbReference>
<dbReference type="PANTHER" id="PTHR45527">
    <property type="entry name" value="NONRIBOSOMAL PEPTIDE SYNTHETASE"/>
    <property type="match status" value="1"/>
</dbReference>
<dbReference type="GO" id="GO:0031177">
    <property type="term" value="F:phosphopantetheine binding"/>
    <property type="evidence" value="ECO:0007669"/>
    <property type="project" value="InterPro"/>
</dbReference>
<name>A0A7W0CD38_9ACTN</name>
<dbReference type="GO" id="GO:0005829">
    <property type="term" value="C:cytosol"/>
    <property type="evidence" value="ECO:0007669"/>
    <property type="project" value="TreeGrafter"/>
</dbReference>
<keyword evidence="3" id="KW-0597">Phosphoprotein</keyword>